<name>A0A645DMQ9_9ZZZZ</name>
<organism evidence="2">
    <name type="scientific">bioreactor metagenome</name>
    <dbReference type="NCBI Taxonomy" id="1076179"/>
    <lineage>
        <taxon>unclassified sequences</taxon>
        <taxon>metagenomes</taxon>
        <taxon>ecological metagenomes</taxon>
    </lineage>
</organism>
<evidence type="ECO:0000259" key="1">
    <source>
        <dbReference type="Pfam" id="PF14501"/>
    </source>
</evidence>
<protein>
    <recommendedName>
        <fullName evidence="1">Sensor histidine kinase NatK-like C-terminal domain-containing protein</fullName>
    </recommendedName>
</protein>
<sequence>MIIISNIAFYTILKTIMDGQNLKYENKILVDNVLKEYKYYMKINKEQEKVKEIYHDIKNHIICMKDMCNNNETEKARNYIYNIEKSLEKYKNNIKNFNTGNMIVDSILNNKKILCEERLINFEADVDFSKSNYMDMIDICIIFSNIIDNAIEACTKIKIDDLNKQINIESKYIENFCIIVIENTKINKVNRKNNNLITTKKDKFIHGIGLRNVKNVVKKYLGEVVIEYSEEKFILKIMIPLNEDFKNKEEMIC</sequence>
<dbReference type="Pfam" id="PF14501">
    <property type="entry name" value="HATPase_c_5"/>
    <property type="match status" value="1"/>
</dbReference>
<reference evidence="2" key="1">
    <citation type="submission" date="2019-08" db="EMBL/GenBank/DDBJ databases">
        <authorList>
            <person name="Kucharzyk K."/>
            <person name="Murdoch R.W."/>
            <person name="Higgins S."/>
            <person name="Loffler F."/>
        </authorList>
    </citation>
    <scope>NUCLEOTIDE SEQUENCE</scope>
</reference>
<dbReference type="PANTHER" id="PTHR40448:SF1">
    <property type="entry name" value="TWO-COMPONENT SENSOR HISTIDINE KINASE"/>
    <property type="match status" value="1"/>
</dbReference>
<dbReference type="AlphaFoldDB" id="A0A645DMQ9"/>
<dbReference type="CDD" id="cd16935">
    <property type="entry name" value="HATPase_AgrC-ComD-like"/>
    <property type="match status" value="1"/>
</dbReference>
<proteinExistence type="predicted"/>
<dbReference type="Gene3D" id="3.30.565.10">
    <property type="entry name" value="Histidine kinase-like ATPase, C-terminal domain"/>
    <property type="match status" value="1"/>
</dbReference>
<dbReference type="InterPro" id="IPR036890">
    <property type="entry name" value="HATPase_C_sf"/>
</dbReference>
<dbReference type="InterPro" id="IPR032834">
    <property type="entry name" value="NatK-like_C"/>
</dbReference>
<gene>
    <name evidence="2" type="ORF">SDC9_137700</name>
</gene>
<accession>A0A645DMQ9</accession>
<dbReference type="PANTHER" id="PTHR40448">
    <property type="entry name" value="TWO-COMPONENT SENSOR HISTIDINE KINASE"/>
    <property type="match status" value="1"/>
</dbReference>
<dbReference type="GO" id="GO:0042802">
    <property type="term" value="F:identical protein binding"/>
    <property type="evidence" value="ECO:0007669"/>
    <property type="project" value="TreeGrafter"/>
</dbReference>
<dbReference type="SUPFAM" id="SSF55874">
    <property type="entry name" value="ATPase domain of HSP90 chaperone/DNA topoisomerase II/histidine kinase"/>
    <property type="match status" value="1"/>
</dbReference>
<dbReference type="EMBL" id="VSSQ01037795">
    <property type="protein sequence ID" value="MPM90579.1"/>
    <property type="molecule type" value="Genomic_DNA"/>
</dbReference>
<evidence type="ECO:0000313" key="2">
    <source>
        <dbReference type="EMBL" id="MPM90579.1"/>
    </source>
</evidence>
<feature type="domain" description="Sensor histidine kinase NatK-like C-terminal" evidence="1">
    <location>
        <begin position="134"/>
        <end position="240"/>
    </location>
</feature>
<comment type="caution">
    <text evidence="2">The sequence shown here is derived from an EMBL/GenBank/DDBJ whole genome shotgun (WGS) entry which is preliminary data.</text>
</comment>